<name>A0A1E7KQ54_9ACTN</name>
<dbReference type="AlphaFoldDB" id="A0A1E7KQ54"/>
<keyword evidence="2" id="KW-1185">Reference proteome</keyword>
<protein>
    <submittedName>
        <fullName evidence="1">Uncharacterized protein</fullName>
    </submittedName>
</protein>
<evidence type="ECO:0000313" key="2">
    <source>
        <dbReference type="Proteomes" id="UP000176101"/>
    </source>
</evidence>
<gene>
    <name evidence="1" type="ORF">AN216_00685</name>
</gene>
<comment type="caution">
    <text evidence="1">The sequence shown here is derived from an EMBL/GenBank/DDBJ whole genome shotgun (WGS) entry which is preliminary data.</text>
</comment>
<organism evidence="1 2">
    <name type="scientific">Streptomyces oceani</name>
    <dbReference type="NCBI Taxonomy" id="1075402"/>
    <lineage>
        <taxon>Bacteria</taxon>
        <taxon>Bacillati</taxon>
        <taxon>Actinomycetota</taxon>
        <taxon>Actinomycetes</taxon>
        <taxon>Kitasatosporales</taxon>
        <taxon>Streptomycetaceae</taxon>
        <taxon>Streptomyces</taxon>
    </lineage>
</organism>
<reference evidence="1 2" key="1">
    <citation type="journal article" date="2016" name="Front. Microbiol.">
        <title>Comparative Genomics Analysis of Streptomyces Species Reveals Their Adaptation to the Marine Environment and Their Diversity at the Genomic Level.</title>
        <authorList>
            <person name="Tian X."/>
            <person name="Zhang Z."/>
            <person name="Yang T."/>
            <person name="Chen M."/>
            <person name="Li J."/>
            <person name="Chen F."/>
            <person name="Yang J."/>
            <person name="Li W."/>
            <person name="Zhang B."/>
            <person name="Zhang Z."/>
            <person name="Wu J."/>
            <person name="Zhang C."/>
            <person name="Long L."/>
            <person name="Xiao J."/>
        </authorList>
    </citation>
    <scope>NUCLEOTIDE SEQUENCE [LARGE SCALE GENOMIC DNA]</scope>
    <source>
        <strain evidence="1 2">SCSIO 02100</strain>
    </source>
</reference>
<proteinExistence type="predicted"/>
<accession>A0A1E7KQ54</accession>
<dbReference type="OrthoDB" id="10005747at2"/>
<dbReference type="Proteomes" id="UP000176101">
    <property type="component" value="Unassembled WGS sequence"/>
</dbReference>
<sequence>MGALLRTELLLELLSRITVELVMVAGWHGAAICVLVTVLTRGVRQEPIRENHVCVATVLLVLLLADPG</sequence>
<dbReference type="EMBL" id="LJGU01000089">
    <property type="protein sequence ID" value="OEV06024.1"/>
    <property type="molecule type" value="Genomic_DNA"/>
</dbReference>
<dbReference type="RefSeq" id="WP_070194585.1">
    <property type="nucleotide sequence ID" value="NZ_LJGU01000089.1"/>
</dbReference>
<evidence type="ECO:0000313" key="1">
    <source>
        <dbReference type="EMBL" id="OEV06024.1"/>
    </source>
</evidence>